<dbReference type="EMBL" id="JAHYIQ010000028">
    <property type="protein sequence ID" value="KAK1121038.1"/>
    <property type="molecule type" value="Genomic_DNA"/>
</dbReference>
<evidence type="ECO:0000313" key="2">
    <source>
        <dbReference type="Proteomes" id="UP001177670"/>
    </source>
</evidence>
<comment type="caution">
    <text evidence="1">The sequence shown here is derived from an EMBL/GenBank/DDBJ whole genome shotgun (WGS) entry which is preliminary data.</text>
</comment>
<name>A0AA40KI67_9HYME</name>
<proteinExistence type="predicted"/>
<dbReference type="Proteomes" id="UP001177670">
    <property type="component" value="Unassembled WGS sequence"/>
</dbReference>
<gene>
    <name evidence="1" type="ORF">K0M31_010819</name>
</gene>
<reference evidence="1" key="1">
    <citation type="submission" date="2021-10" db="EMBL/GenBank/DDBJ databases">
        <title>Melipona bicolor Genome sequencing and assembly.</title>
        <authorList>
            <person name="Araujo N.S."/>
            <person name="Arias M.C."/>
        </authorList>
    </citation>
    <scope>NUCLEOTIDE SEQUENCE</scope>
    <source>
        <strain evidence="1">USP_2M_L1-L4_2017</strain>
        <tissue evidence="1">Whole body</tissue>
    </source>
</reference>
<organism evidence="1 2">
    <name type="scientific">Melipona bicolor</name>
    <dbReference type="NCBI Taxonomy" id="60889"/>
    <lineage>
        <taxon>Eukaryota</taxon>
        <taxon>Metazoa</taxon>
        <taxon>Ecdysozoa</taxon>
        <taxon>Arthropoda</taxon>
        <taxon>Hexapoda</taxon>
        <taxon>Insecta</taxon>
        <taxon>Pterygota</taxon>
        <taxon>Neoptera</taxon>
        <taxon>Endopterygota</taxon>
        <taxon>Hymenoptera</taxon>
        <taxon>Apocrita</taxon>
        <taxon>Aculeata</taxon>
        <taxon>Apoidea</taxon>
        <taxon>Anthophila</taxon>
        <taxon>Apidae</taxon>
        <taxon>Melipona</taxon>
    </lineage>
</organism>
<dbReference type="AlphaFoldDB" id="A0AA40KI67"/>
<protein>
    <submittedName>
        <fullName evidence="1">Uncharacterized protein</fullName>
    </submittedName>
</protein>
<evidence type="ECO:0000313" key="1">
    <source>
        <dbReference type="EMBL" id="KAK1121038.1"/>
    </source>
</evidence>
<keyword evidence="2" id="KW-1185">Reference proteome</keyword>
<sequence>MPIYLNQTLDRFFEAYEIESTIEREFSIVQETQIRRSVHGWTQRALNSNNKTLWTGRERKRKRKGRKKISAPLPDWTVTVAADASIGLSILSPNRLTLCIMTRPPRTLVTGRNIPRDLLRENRTPRSLRSPTSDVIFIYPGPRGASRWIDFSSPPPVRAFAKISREIVRLCAKISAAFIAAISEASWRKGEPACALYPAFFGGINGPAGGGHFVLCLSYTDTLEFSYPSRFTVPLRQFFPPFPSASIYLLDSPTEEKVSSRA</sequence>
<accession>A0AA40KI67</accession>